<gene>
    <name evidence="2" type="ORF">MA04_03818</name>
</gene>
<protein>
    <submittedName>
        <fullName evidence="2">TRAP system periplasmic protein</fullName>
    </submittedName>
</protein>
<sequence length="363" mass="40310">MSTEPFRSPSLSAPLCLVALSIALLISPGAKARTLSLAIPNAPVGTSEHKALLWWMDSIDQCTKGETRIKGYYLQSLVKLKDALSGVSAGIADIAIIAPGYDQAKLPLWYLAKSDVGSGNPYVTAVAFNHMRDRFSAIRDEEKRNNIKYISHYSVGPVVILSVDKPYMQPSDLDGAKAYFASTWSRAAKLQGWKVATVSLSFSDLYSSMERGTIDAFTSYLPLIEAYKHNEVANYAVNPGIGQQMNLIAMNRGVWKSLPVKSRECFDSLQPKLLLRLARAELDDSANAQKRLSGAEKYSMQFLEPDDKQKAAWNEGFEKANDEKVERLSKYNQHVAEINKAYLKEVGAVTEAVRQEGYPWEKK</sequence>
<dbReference type="Gene3D" id="3.40.190.170">
    <property type="entry name" value="Bacterial extracellular solute-binding protein, family 7"/>
    <property type="match status" value="1"/>
</dbReference>
<reference evidence="2" key="1">
    <citation type="submission" date="2012-09" db="EMBL/GenBank/DDBJ databases">
        <title>Genome Sequence of alkane-degrading Bacterium Alcanivorax balearicus MACL04.</title>
        <authorList>
            <person name="Lai Q."/>
            <person name="Shao Z."/>
        </authorList>
    </citation>
    <scope>NUCLEOTIDE SEQUENCE</scope>
    <source>
        <strain evidence="2">MACL04</strain>
    </source>
</reference>
<dbReference type="RefSeq" id="WP_262462281.1">
    <property type="nucleotide sequence ID" value="NZ_ARXS01000032.1"/>
</dbReference>
<dbReference type="GeneID" id="94685462"/>
<dbReference type="PANTHER" id="PTHR33376">
    <property type="match status" value="1"/>
</dbReference>
<keyword evidence="1" id="KW-0732">Signal</keyword>
<name>A0ABT2R404_9GAMM</name>
<evidence type="ECO:0000256" key="1">
    <source>
        <dbReference type="ARBA" id="ARBA00022729"/>
    </source>
</evidence>
<comment type="caution">
    <text evidence="2">The sequence shown here is derived from an EMBL/GenBank/DDBJ whole genome shotgun (WGS) entry which is preliminary data.</text>
</comment>
<evidence type="ECO:0000313" key="2">
    <source>
        <dbReference type="EMBL" id="MCU5784518.1"/>
    </source>
</evidence>
<dbReference type="Pfam" id="PF03480">
    <property type="entry name" value="DctP"/>
    <property type="match status" value="1"/>
</dbReference>
<dbReference type="SUPFAM" id="SSF53850">
    <property type="entry name" value="Periplasmic binding protein-like II"/>
    <property type="match status" value="1"/>
</dbReference>
<dbReference type="EMBL" id="ARXS01000032">
    <property type="protein sequence ID" value="MCU5784518.1"/>
    <property type="molecule type" value="Genomic_DNA"/>
</dbReference>
<organism evidence="2 3">
    <name type="scientific">Alloalcanivorax balearicus MACL04</name>
    <dbReference type="NCBI Taxonomy" id="1177182"/>
    <lineage>
        <taxon>Bacteria</taxon>
        <taxon>Pseudomonadati</taxon>
        <taxon>Pseudomonadota</taxon>
        <taxon>Gammaproteobacteria</taxon>
        <taxon>Oceanospirillales</taxon>
        <taxon>Alcanivoracaceae</taxon>
        <taxon>Alloalcanivorax</taxon>
    </lineage>
</organism>
<dbReference type="NCBIfam" id="NF037995">
    <property type="entry name" value="TRAP_S1"/>
    <property type="match status" value="1"/>
</dbReference>
<dbReference type="Proteomes" id="UP001064106">
    <property type="component" value="Unassembled WGS sequence"/>
</dbReference>
<accession>A0ABT2R404</accession>
<dbReference type="PANTHER" id="PTHR33376:SF15">
    <property type="entry name" value="BLL6794 PROTEIN"/>
    <property type="match status" value="1"/>
</dbReference>
<evidence type="ECO:0000313" key="3">
    <source>
        <dbReference type="Proteomes" id="UP001064106"/>
    </source>
</evidence>
<keyword evidence="3" id="KW-1185">Reference proteome</keyword>
<proteinExistence type="predicted"/>
<dbReference type="InterPro" id="IPR018389">
    <property type="entry name" value="DctP_fam"/>
</dbReference>
<dbReference type="InterPro" id="IPR038404">
    <property type="entry name" value="TRAP_DctP_sf"/>
</dbReference>